<accession>A0A518G906</accession>
<evidence type="ECO:0008006" key="5">
    <source>
        <dbReference type="Google" id="ProtNLM"/>
    </source>
</evidence>
<name>A0A518G906_9BACT</name>
<dbReference type="OrthoDB" id="2112021at2"/>
<dbReference type="Proteomes" id="UP000318017">
    <property type="component" value="Chromosome"/>
</dbReference>
<dbReference type="RefSeq" id="WP_145079608.1">
    <property type="nucleotide sequence ID" value="NZ_CP036298.1"/>
</dbReference>
<dbReference type="SUPFAM" id="SSF50475">
    <property type="entry name" value="FMN-binding split barrel"/>
    <property type="match status" value="1"/>
</dbReference>
<evidence type="ECO:0000259" key="1">
    <source>
        <dbReference type="Pfam" id="PF04289"/>
    </source>
</evidence>
<dbReference type="Gene3D" id="1.20.58.290">
    <property type="entry name" value="Hypothetical membrane protein ta0354_69_121"/>
    <property type="match status" value="1"/>
</dbReference>
<dbReference type="InterPro" id="IPR049288">
    <property type="entry name" value="DUF447_C"/>
</dbReference>
<sequence length="209" mass="23061">MGESDATATGPSMIVEGLLSTQRDDGTAHVAPMGPVVSEDFTRWTLRPFQTSTTFKLLRSNPVGIFHIVDDVLPVVQAALGQPLSLEFQPHAAGGQILTSACRWFRLEITDWDLSSIRSEAHATVHSSGHLRDFWGWNRAKHAVLEATILATRVHLLEQGEVEASLAKLEVAVTKTAGKRELDAWKLLQNYFVEYYGHADHTGFVDNKG</sequence>
<feature type="domain" description="DUF447" evidence="1">
    <location>
        <begin position="16"/>
        <end position="122"/>
    </location>
</feature>
<dbReference type="Pfam" id="PF20766">
    <property type="entry name" value="DUF447_C"/>
    <property type="match status" value="1"/>
</dbReference>
<organism evidence="3 4">
    <name type="scientific">Aureliella helgolandensis</name>
    <dbReference type="NCBI Taxonomy" id="2527968"/>
    <lineage>
        <taxon>Bacteria</taxon>
        <taxon>Pseudomonadati</taxon>
        <taxon>Planctomycetota</taxon>
        <taxon>Planctomycetia</taxon>
        <taxon>Pirellulales</taxon>
        <taxon>Pirellulaceae</taxon>
        <taxon>Aureliella</taxon>
    </lineage>
</organism>
<evidence type="ECO:0000313" key="3">
    <source>
        <dbReference type="EMBL" id="QDV25049.1"/>
    </source>
</evidence>
<dbReference type="InterPro" id="IPR012349">
    <property type="entry name" value="Split_barrel_FMN-bd"/>
</dbReference>
<dbReference type="EMBL" id="CP036298">
    <property type="protein sequence ID" value="QDV25049.1"/>
    <property type="molecule type" value="Genomic_DNA"/>
</dbReference>
<feature type="domain" description="DUF447" evidence="2">
    <location>
        <begin position="138"/>
        <end position="188"/>
    </location>
</feature>
<dbReference type="AlphaFoldDB" id="A0A518G906"/>
<gene>
    <name evidence="3" type="ORF">Q31a_33710</name>
</gene>
<dbReference type="KEGG" id="ahel:Q31a_33710"/>
<evidence type="ECO:0000259" key="2">
    <source>
        <dbReference type="Pfam" id="PF20766"/>
    </source>
</evidence>
<reference evidence="3 4" key="1">
    <citation type="submission" date="2019-02" db="EMBL/GenBank/DDBJ databases">
        <title>Deep-cultivation of Planctomycetes and their phenomic and genomic characterization uncovers novel biology.</title>
        <authorList>
            <person name="Wiegand S."/>
            <person name="Jogler M."/>
            <person name="Boedeker C."/>
            <person name="Pinto D."/>
            <person name="Vollmers J."/>
            <person name="Rivas-Marin E."/>
            <person name="Kohn T."/>
            <person name="Peeters S.H."/>
            <person name="Heuer A."/>
            <person name="Rast P."/>
            <person name="Oberbeckmann S."/>
            <person name="Bunk B."/>
            <person name="Jeske O."/>
            <person name="Meyerdierks A."/>
            <person name="Storesund J.E."/>
            <person name="Kallscheuer N."/>
            <person name="Luecker S."/>
            <person name="Lage O.M."/>
            <person name="Pohl T."/>
            <person name="Merkel B.J."/>
            <person name="Hornburger P."/>
            <person name="Mueller R.-W."/>
            <person name="Bruemmer F."/>
            <person name="Labrenz M."/>
            <person name="Spormann A.M."/>
            <person name="Op den Camp H."/>
            <person name="Overmann J."/>
            <person name="Amann R."/>
            <person name="Jetten M.S.M."/>
            <person name="Mascher T."/>
            <person name="Medema M.H."/>
            <person name="Devos D.P."/>
            <person name="Kaster A.-K."/>
            <person name="Ovreas L."/>
            <person name="Rohde M."/>
            <person name="Galperin M.Y."/>
            <person name="Jogler C."/>
        </authorList>
    </citation>
    <scope>NUCLEOTIDE SEQUENCE [LARGE SCALE GENOMIC DNA]</scope>
    <source>
        <strain evidence="3 4">Q31a</strain>
    </source>
</reference>
<dbReference type="Pfam" id="PF04289">
    <property type="entry name" value="DUF447_N"/>
    <property type="match status" value="1"/>
</dbReference>
<dbReference type="Gene3D" id="2.30.110.10">
    <property type="entry name" value="Electron Transport, Fmn-binding Protein, Chain A"/>
    <property type="match status" value="1"/>
</dbReference>
<protein>
    <recommendedName>
        <fullName evidence="5">DUF447 family protein</fullName>
    </recommendedName>
</protein>
<proteinExistence type="predicted"/>
<evidence type="ECO:0000313" key="4">
    <source>
        <dbReference type="Proteomes" id="UP000318017"/>
    </source>
</evidence>
<dbReference type="InterPro" id="IPR007386">
    <property type="entry name" value="DUF447_N"/>
</dbReference>
<keyword evidence="4" id="KW-1185">Reference proteome</keyword>